<evidence type="ECO:0000313" key="7">
    <source>
        <dbReference type="EMBL" id="QEE28228.1"/>
    </source>
</evidence>
<dbReference type="InterPro" id="IPR006139">
    <property type="entry name" value="D-isomer_2_OHA_DH_cat_dom"/>
</dbReference>
<evidence type="ECO:0000313" key="8">
    <source>
        <dbReference type="Proteomes" id="UP000321820"/>
    </source>
</evidence>
<dbReference type="SUPFAM" id="SSF52283">
    <property type="entry name" value="Formate/glycerate dehydrogenase catalytic domain-like"/>
    <property type="match status" value="1"/>
</dbReference>
<dbReference type="EMBL" id="CP042806">
    <property type="protein sequence ID" value="QEE28228.1"/>
    <property type="molecule type" value="Genomic_DNA"/>
</dbReference>
<dbReference type="Gene3D" id="3.40.50.720">
    <property type="entry name" value="NAD(P)-binding Rossmann-like Domain"/>
    <property type="match status" value="2"/>
</dbReference>
<keyword evidence="3" id="KW-0520">NAD</keyword>
<sequence length="349" mass="37924">MPQEKLLVIGDNFISSQLMRTSLGELADRFEVTEASTPFPIEPFRNIAEVREASGSEEQMVDVLQGVSICIAHHAPLTRRVMEQAKDLRLFIVCRGGPVNVNVPAATEHGIAIAYTPARNAAATAEHTIAMMLSALRFIPQTHAALHRGEWKGDYTWDSAGFELETATVGLIGYGAIGGIVARILRGFGTTVLCYDPYARMTEDSPAIQVATLDELLQRSDVVSLHARETAETRHILGAEQIRKLKRGAVVVNCARGALMDYQALEQALRSEHLFAAAADVFPEEPLPTGSSLLQLPNFITTPHIAGGTKQAAIKATRIAAEELGNYLQNGTLRYCANPEVLTQQKVAK</sequence>
<dbReference type="InterPro" id="IPR036291">
    <property type="entry name" value="NAD(P)-bd_dom_sf"/>
</dbReference>
<evidence type="ECO:0000256" key="3">
    <source>
        <dbReference type="ARBA" id="ARBA00023027"/>
    </source>
</evidence>
<dbReference type="GO" id="GO:0016616">
    <property type="term" value="F:oxidoreductase activity, acting on the CH-OH group of donors, NAD or NADP as acceptor"/>
    <property type="evidence" value="ECO:0007669"/>
    <property type="project" value="InterPro"/>
</dbReference>
<keyword evidence="2 4" id="KW-0560">Oxidoreductase</keyword>
<evidence type="ECO:0000256" key="4">
    <source>
        <dbReference type="RuleBase" id="RU003719"/>
    </source>
</evidence>
<dbReference type="GO" id="GO:0051287">
    <property type="term" value="F:NAD binding"/>
    <property type="evidence" value="ECO:0007669"/>
    <property type="project" value="InterPro"/>
</dbReference>
<evidence type="ECO:0000259" key="5">
    <source>
        <dbReference type="Pfam" id="PF00389"/>
    </source>
</evidence>
<comment type="similarity">
    <text evidence="1 4">Belongs to the D-isomer specific 2-hydroxyacid dehydrogenase family.</text>
</comment>
<dbReference type="InterPro" id="IPR050857">
    <property type="entry name" value="D-2-hydroxyacid_DH"/>
</dbReference>
<evidence type="ECO:0000259" key="6">
    <source>
        <dbReference type="Pfam" id="PF02826"/>
    </source>
</evidence>
<dbReference type="PANTHER" id="PTHR42789">
    <property type="entry name" value="D-ISOMER SPECIFIC 2-HYDROXYACID DEHYDROGENASE FAMILY PROTEIN (AFU_ORTHOLOGUE AFUA_6G10090)"/>
    <property type="match status" value="1"/>
</dbReference>
<keyword evidence="8" id="KW-1185">Reference proteome</keyword>
<dbReference type="InterPro" id="IPR029753">
    <property type="entry name" value="D-isomer_DH_CS"/>
</dbReference>
<reference evidence="7 8" key="1">
    <citation type="submission" date="2019-08" db="EMBL/GenBank/DDBJ databases">
        <title>Complete genome sequence of Terriglobus albidus strain ORNL.</title>
        <authorList>
            <person name="Podar M."/>
        </authorList>
    </citation>
    <scope>NUCLEOTIDE SEQUENCE [LARGE SCALE GENOMIC DNA]</scope>
    <source>
        <strain evidence="7 8">ORNL</strain>
    </source>
</reference>
<feature type="domain" description="D-isomer specific 2-hydroxyacid dehydrogenase NAD-binding" evidence="6">
    <location>
        <begin position="129"/>
        <end position="306"/>
    </location>
</feature>
<evidence type="ECO:0000256" key="1">
    <source>
        <dbReference type="ARBA" id="ARBA00005854"/>
    </source>
</evidence>
<dbReference type="SUPFAM" id="SSF51735">
    <property type="entry name" value="NAD(P)-binding Rossmann-fold domains"/>
    <property type="match status" value="1"/>
</dbReference>
<dbReference type="PANTHER" id="PTHR42789:SF1">
    <property type="entry name" value="D-ISOMER SPECIFIC 2-HYDROXYACID DEHYDROGENASE FAMILY PROTEIN (AFU_ORTHOLOGUE AFUA_6G10090)"/>
    <property type="match status" value="1"/>
</dbReference>
<dbReference type="CDD" id="cd12171">
    <property type="entry name" value="2-Hacid_dh_10"/>
    <property type="match status" value="1"/>
</dbReference>
<dbReference type="KEGG" id="talb:FTW19_09590"/>
<dbReference type="InterPro" id="IPR006140">
    <property type="entry name" value="D-isomer_DH_NAD-bd"/>
</dbReference>
<dbReference type="OrthoDB" id="9805416at2"/>
<dbReference type="AlphaFoldDB" id="A0A5B9E815"/>
<dbReference type="Proteomes" id="UP000321820">
    <property type="component" value="Chromosome"/>
</dbReference>
<dbReference type="Pfam" id="PF00389">
    <property type="entry name" value="2-Hacid_dh"/>
    <property type="match status" value="1"/>
</dbReference>
<evidence type="ECO:0000256" key="2">
    <source>
        <dbReference type="ARBA" id="ARBA00023002"/>
    </source>
</evidence>
<feature type="domain" description="D-isomer specific 2-hydroxyacid dehydrogenase catalytic" evidence="5">
    <location>
        <begin position="43"/>
        <end position="338"/>
    </location>
</feature>
<gene>
    <name evidence="7" type="ORF">FTW19_09590</name>
</gene>
<dbReference type="RefSeq" id="WP_147647418.1">
    <property type="nucleotide sequence ID" value="NZ_CP042806.1"/>
</dbReference>
<dbReference type="Pfam" id="PF02826">
    <property type="entry name" value="2-Hacid_dh_C"/>
    <property type="match status" value="1"/>
</dbReference>
<name>A0A5B9E815_9BACT</name>
<proteinExistence type="inferred from homology"/>
<dbReference type="PROSITE" id="PS00671">
    <property type="entry name" value="D_2_HYDROXYACID_DH_3"/>
    <property type="match status" value="1"/>
</dbReference>
<organism evidence="7 8">
    <name type="scientific">Terriglobus albidus</name>
    <dbReference type="NCBI Taxonomy" id="1592106"/>
    <lineage>
        <taxon>Bacteria</taxon>
        <taxon>Pseudomonadati</taxon>
        <taxon>Acidobacteriota</taxon>
        <taxon>Terriglobia</taxon>
        <taxon>Terriglobales</taxon>
        <taxon>Acidobacteriaceae</taxon>
        <taxon>Terriglobus</taxon>
    </lineage>
</organism>
<protein>
    <submittedName>
        <fullName evidence="7">Hydroxyacid dehydrogenase</fullName>
    </submittedName>
</protein>
<accession>A0A5B9E815</accession>
<dbReference type="FunFam" id="3.40.50.720:FF:000203">
    <property type="entry name" value="D-3-phosphoglycerate dehydrogenase (SerA)"/>
    <property type="match status" value="1"/>
</dbReference>